<dbReference type="SUPFAM" id="SSF53300">
    <property type="entry name" value="vWA-like"/>
    <property type="match status" value="1"/>
</dbReference>
<name>A0A926Z7C2_9CYAN</name>
<organism evidence="2 3">
    <name type="scientific">Pseudanabaena cinerea FACHB-1277</name>
    <dbReference type="NCBI Taxonomy" id="2949581"/>
    <lineage>
        <taxon>Bacteria</taxon>
        <taxon>Bacillati</taxon>
        <taxon>Cyanobacteriota</taxon>
        <taxon>Cyanophyceae</taxon>
        <taxon>Pseudanabaenales</taxon>
        <taxon>Pseudanabaenaceae</taxon>
        <taxon>Pseudanabaena</taxon>
        <taxon>Pseudanabaena cinerea</taxon>
    </lineage>
</organism>
<dbReference type="PIRSF" id="PIRSF020634">
    <property type="entry name" value="TerY_vWA"/>
    <property type="match status" value="1"/>
</dbReference>
<evidence type="ECO:0000313" key="2">
    <source>
        <dbReference type="EMBL" id="MBD2151683.1"/>
    </source>
</evidence>
<comment type="caution">
    <text evidence="2">The sequence shown here is derived from an EMBL/GenBank/DDBJ whole genome shotgun (WGS) entry which is preliminary data.</text>
</comment>
<protein>
    <submittedName>
        <fullName evidence="2">VWA domain-containing protein</fullName>
    </submittedName>
</protein>
<reference evidence="2" key="2">
    <citation type="submission" date="2020-08" db="EMBL/GenBank/DDBJ databases">
        <authorList>
            <person name="Chen M."/>
            <person name="Teng W."/>
            <person name="Zhao L."/>
            <person name="Hu C."/>
            <person name="Zhou Y."/>
            <person name="Han B."/>
            <person name="Song L."/>
            <person name="Shu W."/>
        </authorList>
    </citation>
    <scope>NUCLEOTIDE SEQUENCE</scope>
    <source>
        <strain evidence="2">FACHB-1277</strain>
    </source>
</reference>
<keyword evidence="3" id="KW-1185">Reference proteome</keyword>
<gene>
    <name evidence="2" type="ORF">H6F44_16370</name>
</gene>
<dbReference type="InterPro" id="IPR036465">
    <property type="entry name" value="vWFA_dom_sf"/>
</dbReference>
<dbReference type="RefSeq" id="WP_190352100.1">
    <property type="nucleotide sequence ID" value="NZ_JACJPY010000062.1"/>
</dbReference>
<accession>A0A926Z7C2</accession>
<dbReference type="SMART" id="SM00327">
    <property type="entry name" value="VWA"/>
    <property type="match status" value="1"/>
</dbReference>
<dbReference type="Gene3D" id="3.40.50.410">
    <property type="entry name" value="von Willebrand factor, type A domain"/>
    <property type="match status" value="1"/>
</dbReference>
<reference evidence="2" key="1">
    <citation type="journal article" date="2015" name="ISME J.">
        <title>Draft Genome Sequence of Streptomyces incarnatus NRRL8089, which Produces the Nucleoside Antibiotic Sinefungin.</title>
        <authorList>
            <person name="Oshima K."/>
            <person name="Hattori M."/>
            <person name="Shimizu H."/>
            <person name="Fukuda K."/>
            <person name="Nemoto M."/>
            <person name="Inagaki K."/>
            <person name="Tamura T."/>
        </authorList>
    </citation>
    <scope>NUCLEOTIDE SEQUENCE</scope>
    <source>
        <strain evidence="2">FACHB-1277</strain>
    </source>
</reference>
<sequence>MVVNRRDFPEAYENTEARCPVVLVLDVSGSMTGEPIRQLNEGLKVLKKALEDDPTASLRVEVAVVTFGASVSLAHDFATMDAFNPPTLSADGGTPMGEGLEYALQLVAERKEQYKNYGLKYYQPWVWLITDGYPNGNSPWQEAAQKIHQEHKNKKISFFAVAVEGADMNQLKQVSPPDRTPVKLNGLDFKTMFLWLSRSVGKTASGKVGEEGQTKLEPIGWGSV</sequence>
<dbReference type="Pfam" id="PF00092">
    <property type="entry name" value="VWA"/>
    <property type="match status" value="1"/>
</dbReference>
<dbReference type="EMBL" id="JACJPY010000062">
    <property type="protein sequence ID" value="MBD2151683.1"/>
    <property type="molecule type" value="Genomic_DNA"/>
</dbReference>
<dbReference type="AlphaFoldDB" id="A0A926Z7C2"/>
<dbReference type="InterPro" id="IPR011392">
    <property type="entry name" value="Tellurite-R_TerY"/>
</dbReference>
<dbReference type="InterPro" id="IPR002035">
    <property type="entry name" value="VWF_A"/>
</dbReference>
<evidence type="ECO:0000313" key="3">
    <source>
        <dbReference type="Proteomes" id="UP000631421"/>
    </source>
</evidence>
<evidence type="ECO:0000259" key="1">
    <source>
        <dbReference type="PROSITE" id="PS50234"/>
    </source>
</evidence>
<feature type="domain" description="VWFA" evidence="1">
    <location>
        <begin position="20"/>
        <end position="175"/>
    </location>
</feature>
<dbReference type="Proteomes" id="UP000631421">
    <property type="component" value="Unassembled WGS sequence"/>
</dbReference>
<dbReference type="PROSITE" id="PS50234">
    <property type="entry name" value="VWFA"/>
    <property type="match status" value="1"/>
</dbReference>
<proteinExistence type="predicted"/>